<name>A0A3B6MTD0_WHEAT</name>
<dbReference type="InterPro" id="IPR013320">
    <property type="entry name" value="ConA-like_dom_sf"/>
</dbReference>
<dbReference type="InterPro" id="IPR019825">
    <property type="entry name" value="Lectin_legB_Mn/Ca_BS"/>
</dbReference>
<keyword evidence="5" id="KW-1003">Cell membrane</keyword>
<dbReference type="GO" id="GO:0030246">
    <property type="term" value="F:carbohydrate binding"/>
    <property type="evidence" value="ECO:0007669"/>
    <property type="project" value="UniProtKB-KW"/>
</dbReference>
<evidence type="ECO:0000256" key="13">
    <source>
        <dbReference type="ARBA" id="ARBA00022840"/>
    </source>
</evidence>
<accession>A0A3B6MTD0</accession>
<evidence type="ECO:0000256" key="1">
    <source>
        <dbReference type="ARBA" id="ARBA00004251"/>
    </source>
</evidence>
<keyword evidence="6" id="KW-0723">Serine/threonine-protein kinase</keyword>
<feature type="transmembrane region" description="Helical" evidence="20">
    <location>
        <begin position="303"/>
        <end position="324"/>
    </location>
</feature>
<dbReference type="Pfam" id="PF00069">
    <property type="entry name" value="Pkinase"/>
    <property type="match status" value="1"/>
</dbReference>
<feature type="compositionally biased region" description="Low complexity" evidence="19">
    <location>
        <begin position="667"/>
        <end position="686"/>
    </location>
</feature>
<evidence type="ECO:0000313" key="23">
    <source>
        <dbReference type="Proteomes" id="UP000019116"/>
    </source>
</evidence>
<keyword evidence="12" id="KW-0418">Kinase</keyword>
<dbReference type="Gene3D" id="1.10.510.10">
    <property type="entry name" value="Transferase(Phosphotransferase) domain 1"/>
    <property type="match status" value="1"/>
</dbReference>
<dbReference type="AlphaFoldDB" id="A0A3B6MTD0"/>
<dbReference type="InterPro" id="IPR017441">
    <property type="entry name" value="Protein_kinase_ATP_BS"/>
</dbReference>
<keyword evidence="10" id="KW-0430">Lectin</keyword>
<keyword evidence="8 20" id="KW-0812">Transmembrane</keyword>
<dbReference type="Pfam" id="PF00139">
    <property type="entry name" value="Lectin_legB"/>
    <property type="match status" value="1"/>
</dbReference>
<comment type="similarity">
    <text evidence="3">In the C-terminal section; belongs to the protein kinase superfamily. Ser/Thr protein kinase family.</text>
</comment>
<evidence type="ECO:0000259" key="21">
    <source>
        <dbReference type="PROSITE" id="PS50011"/>
    </source>
</evidence>
<dbReference type="CDD" id="cd14066">
    <property type="entry name" value="STKc_IRAK"/>
    <property type="match status" value="1"/>
</dbReference>
<feature type="domain" description="Protein kinase" evidence="21">
    <location>
        <begin position="371"/>
        <end position="628"/>
    </location>
</feature>
<evidence type="ECO:0000256" key="6">
    <source>
        <dbReference type="ARBA" id="ARBA00022527"/>
    </source>
</evidence>
<keyword evidence="23" id="KW-1185">Reference proteome</keyword>
<dbReference type="PROSITE" id="PS00307">
    <property type="entry name" value="LECTIN_LEGUME_BETA"/>
    <property type="match status" value="1"/>
</dbReference>
<dbReference type="STRING" id="4565.A0A3B6MTD0"/>
<evidence type="ECO:0000256" key="12">
    <source>
        <dbReference type="ARBA" id="ARBA00022777"/>
    </source>
</evidence>
<sequence length="734" mass="80049">MVMKRAKCFLSLGFPYLLLLIMGSCLPHVTSLSFSYNFSGAGVLAGADLKYMDDSAPALNRIDLTNHSRKWSTGRVAHGQAVRLWDDSAGKAANFTTHFAFAIKPASDNSAASRITFPCHAWRSYAYQSLLALQRGDGMAFFVGPYPPSMPRDATGGYLALFNNRDNPANTDFPPTVGVEFDTYRNLGWDPTDTNCHIGVNVNSIRSMEYTALPDGIYNGIMSAKVSYDAQTATLSATLRFDDPPGQSTYTVSANVDLRRAGLPQDAAVGFSASIADFIEQHQILSWSFDSTMSDSKTKNRGLLAGLVSAGIFVLLVIASWLGYRKCLKRKGIASRGAKTPLDQDMDNEFEKGVGPRRFRYNELSRATRGFSDEEKLGEGGFGAVYRGFLQDQGLHVAIKRVSKTSNQGRREYIAEVTIIGRLRHRNLVQLVGWCHKADELLLVYELMTNGSLDAHLYNSTEVLTWATRYQIILGMGSALTYLHQEWEQCVVHRDIKPSNVMLDSSFNAKLGDFGLARIVNHSSGAHTTTTLAGTKGYMDPAYAVTIRASAQTDVYSFGVVLLEIACGRRPVDPQEEESKVLLVEWVWGLYGRGALLDAADARLDGDMDAREMECALVTGLWCVHPDYGFRPSIRQAMSVLQFEAPLPELPPERPVAVYAPPHGVHGSSYTSSTGSSGAGGCSSTSDRTAANSRSFAIAASRTSQTTRPTTASTPDQTHAPGMTGHVQSTNFSS</sequence>
<dbReference type="InterPro" id="IPR011009">
    <property type="entry name" value="Kinase-like_dom_sf"/>
</dbReference>
<evidence type="ECO:0000256" key="10">
    <source>
        <dbReference type="ARBA" id="ARBA00022734"/>
    </source>
</evidence>
<dbReference type="PROSITE" id="PS50011">
    <property type="entry name" value="PROTEIN_KINASE_DOM"/>
    <property type="match status" value="1"/>
</dbReference>
<evidence type="ECO:0000256" key="18">
    <source>
        <dbReference type="PROSITE-ProRule" id="PRU10141"/>
    </source>
</evidence>
<keyword evidence="15 20" id="KW-0472">Membrane</keyword>
<organism evidence="22">
    <name type="scientific">Triticum aestivum</name>
    <name type="common">Wheat</name>
    <dbReference type="NCBI Taxonomy" id="4565"/>
    <lineage>
        <taxon>Eukaryota</taxon>
        <taxon>Viridiplantae</taxon>
        <taxon>Streptophyta</taxon>
        <taxon>Embryophyta</taxon>
        <taxon>Tracheophyta</taxon>
        <taxon>Spermatophyta</taxon>
        <taxon>Magnoliopsida</taxon>
        <taxon>Liliopsida</taxon>
        <taxon>Poales</taxon>
        <taxon>Poaceae</taxon>
        <taxon>BOP clade</taxon>
        <taxon>Pooideae</taxon>
        <taxon>Triticodae</taxon>
        <taxon>Triticeae</taxon>
        <taxon>Triticinae</taxon>
        <taxon>Triticum</taxon>
    </lineage>
</organism>
<dbReference type="Gene3D" id="2.60.120.200">
    <property type="match status" value="1"/>
</dbReference>
<evidence type="ECO:0000256" key="16">
    <source>
        <dbReference type="ARBA" id="ARBA00023170"/>
    </source>
</evidence>
<dbReference type="SMART" id="SM00220">
    <property type="entry name" value="S_TKc"/>
    <property type="match status" value="1"/>
</dbReference>
<evidence type="ECO:0000256" key="4">
    <source>
        <dbReference type="ARBA" id="ARBA00012513"/>
    </source>
</evidence>
<evidence type="ECO:0000313" key="22">
    <source>
        <dbReference type="EnsemblPlants" id="TraesCS5D02G270900.2"/>
    </source>
</evidence>
<dbReference type="GO" id="GO:0004674">
    <property type="term" value="F:protein serine/threonine kinase activity"/>
    <property type="evidence" value="ECO:0007669"/>
    <property type="project" value="UniProtKB-KW"/>
</dbReference>
<dbReference type="GO" id="GO:0002229">
    <property type="term" value="P:defense response to oomycetes"/>
    <property type="evidence" value="ECO:0007669"/>
    <property type="project" value="UniProtKB-ARBA"/>
</dbReference>
<proteinExistence type="inferred from homology"/>
<feature type="region of interest" description="Disordered" evidence="19">
    <location>
        <begin position="666"/>
        <end position="734"/>
    </location>
</feature>
<keyword evidence="7" id="KW-0808">Transferase</keyword>
<keyword evidence="14 20" id="KW-1133">Transmembrane helix</keyword>
<dbReference type="Gramene" id="TraesCS5D03G0621600.2">
    <property type="protein sequence ID" value="TraesCS5D03G0621600.2.CDS"/>
    <property type="gene ID" value="TraesCS5D03G0621600"/>
</dbReference>
<evidence type="ECO:0000256" key="8">
    <source>
        <dbReference type="ARBA" id="ARBA00022692"/>
    </source>
</evidence>
<dbReference type="PROSITE" id="PS00108">
    <property type="entry name" value="PROTEIN_KINASE_ST"/>
    <property type="match status" value="1"/>
</dbReference>
<comment type="subcellular location">
    <subcellularLocation>
        <location evidence="1">Cell membrane</location>
        <topology evidence="1">Single-pass type I membrane protein</topology>
    </subcellularLocation>
</comment>
<evidence type="ECO:0000256" key="11">
    <source>
        <dbReference type="ARBA" id="ARBA00022741"/>
    </source>
</evidence>
<dbReference type="EnsemblPlants" id="TraesCS5D02G270900.2">
    <property type="protein sequence ID" value="TraesCS5D02G270900.2"/>
    <property type="gene ID" value="TraesCS5D02G270900"/>
</dbReference>
<dbReference type="Gramene" id="TraesCS5D02G270900.2">
    <property type="protein sequence ID" value="TraesCS5D02G270900.2"/>
    <property type="gene ID" value="TraesCS5D02G270900"/>
</dbReference>
<evidence type="ECO:0000256" key="3">
    <source>
        <dbReference type="ARBA" id="ARBA00010217"/>
    </source>
</evidence>
<dbReference type="InterPro" id="IPR000719">
    <property type="entry name" value="Prot_kinase_dom"/>
</dbReference>
<dbReference type="EC" id="2.7.11.1" evidence="4"/>
<dbReference type="SUPFAM" id="SSF49899">
    <property type="entry name" value="Concanavalin A-like lectins/glucanases"/>
    <property type="match status" value="1"/>
</dbReference>
<evidence type="ECO:0000256" key="9">
    <source>
        <dbReference type="ARBA" id="ARBA00022729"/>
    </source>
</evidence>
<keyword evidence="16" id="KW-0675">Receptor</keyword>
<reference evidence="22" key="2">
    <citation type="submission" date="2018-10" db="UniProtKB">
        <authorList>
            <consortium name="EnsemblPlants"/>
        </authorList>
    </citation>
    <scope>IDENTIFICATION</scope>
</reference>
<dbReference type="PROSITE" id="PS51257">
    <property type="entry name" value="PROKAR_LIPOPROTEIN"/>
    <property type="match status" value="1"/>
</dbReference>
<evidence type="ECO:0000256" key="2">
    <source>
        <dbReference type="ARBA" id="ARBA00008536"/>
    </source>
</evidence>
<evidence type="ECO:0000256" key="15">
    <source>
        <dbReference type="ARBA" id="ARBA00023136"/>
    </source>
</evidence>
<dbReference type="OrthoDB" id="672805at2759"/>
<keyword evidence="13 18" id="KW-0067">ATP-binding</keyword>
<keyword evidence="17" id="KW-0325">Glycoprotein</keyword>
<dbReference type="Gene3D" id="3.30.200.20">
    <property type="entry name" value="Phosphorylase Kinase, domain 1"/>
    <property type="match status" value="1"/>
</dbReference>
<feature type="compositionally biased region" description="Low complexity" evidence="19">
    <location>
        <begin position="699"/>
        <end position="718"/>
    </location>
</feature>
<dbReference type="SMR" id="A0A3B6MTD0"/>
<dbReference type="GeneID" id="123125004"/>
<dbReference type="Proteomes" id="UP000019116">
    <property type="component" value="Chromosome 5D"/>
</dbReference>
<dbReference type="InterPro" id="IPR008271">
    <property type="entry name" value="Ser/Thr_kinase_AS"/>
</dbReference>
<dbReference type="Gramene" id="TraesPARA_EIv1.0_1826790.2">
    <property type="protein sequence ID" value="TraesPARA_EIv1.0_1826790.2.CDS"/>
    <property type="gene ID" value="TraesPARA_EIv1.0_1826790"/>
</dbReference>
<evidence type="ECO:0000256" key="17">
    <source>
        <dbReference type="ARBA" id="ARBA00023180"/>
    </source>
</evidence>
<dbReference type="RefSeq" id="XP_044401485.1">
    <property type="nucleotide sequence ID" value="XM_044545550.1"/>
</dbReference>
<keyword evidence="11 18" id="KW-0547">Nucleotide-binding</keyword>
<keyword evidence="9" id="KW-0732">Signal</keyword>
<dbReference type="GO" id="GO:0005524">
    <property type="term" value="F:ATP binding"/>
    <property type="evidence" value="ECO:0007669"/>
    <property type="project" value="UniProtKB-UniRule"/>
</dbReference>
<dbReference type="FunFam" id="1.10.510.10:FF:000240">
    <property type="entry name" value="Lectin-domain containing receptor kinase A4.3"/>
    <property type="match status" value="1"/>
</dbReference>
<evidence type="ECO:0000256" key="20">
    <source>
        <dbReference type="SAM" id="Phobius"/>
    </source>
</evidence>
<dbReference type="InterPro" id="IPR001220">
    <property type="entry name" value="Legume_lectin_dom"/>
</dbReference>
<evidence type="ECO:0000256" key="7">
    <source>
        <dbReference type="ARBA" id="ARBA00022679"/>
    </source>
</evidence>
<dbReference type="PROSITE" id="PS00107">
    <property type="entry name" value="PROTEIN_KINASE_ATP"/>
    <property type="match status" value="1"/>
</dbReference>
<dbReference type="PANTHER" id="PTHR27007">
    <property type="match status" value="1"/>
</dbReference>
<gene>
    <name evidence="22" type="primary">LOC123125004</name>
</gene>
<reference evidence="22" key="1">
    <citation type="submission" date="2018-08" db="EMBL/GenBank/DDBJ databases">
        <authorList>
            <person name="Rossello M."/>
        </authorList>
    </citation>
    <scope>NUCLEOTIDE SEQUENCE [LARGE SCALE GENOMIC DNA]</scope>
    <source>
        <strain evidence="22">cv. Chinese Spring</strain>
    </source>
</reference>
<protein>
    <recommendedName>
        <fullName evidence="4">non-specific serine/threonine protein kinase</fullName>
        <ecNumber evidence="4">2.7.11.1</ecNumber>
    </recommendedName>
</protein>
<dbReference type="CDD" id="cd06899">
    <property type="entry name" value="lectin_legume_LecRK_Arcelin_ConA"/>
    <property type="match status" value="1"/>
</dbReference>
<dbReference type="GO" id="GO:0005886">
    <property type="term" value="C:plasma membrane"/>
    <property type="evidence" value="ECO:0000318"/>
    <property type="project" value="GO_Central"/>
</dbReference>
<evidence type="ECO:0000256" key="19">
    <source>
        <dbReference type="SAM" id="MobiDB-lite"/>
    </source>
</evidence>
<dbReference type="SUPFAM" id="SSF56112">
    <property type="entry name" value="Protein kinase-like (PK-like)"/>
    <property type="match status" value="1"/>
</dbReference>
<evidence type="ECO:0000256" key="14">
    <source>
        <dbReference type="ARBA" id="ARBA00022989"/>
    </source>
</evidence>
<evidence type="ECO:0000256" key="5">
    <source>
        <dbReference type="ARBA" id="ARBA00022475"/>
    </source>
</evidence>
<feature type="binding site" evidence="18">
    <location>
        <position position="400"/>
    </location>
    <ligand>
        <name>ATP</name>
        <dbReference type="ChEBI" id="CHEBI:30616"/>
    </ligand>
</feature>
<dbReference type="FunFam" id="3.30.200.20:FF:000168">
    <property type="entry name" value="L-type lectin-domain containing receptor kinase IX.1"/>
    <property type="match status" value="1"/>
</dbReference>
<dbReference type="InterPro" id="IPR050528">
    <property type="entry name" value="L-type_Lectin-RKs"/>
</dbReference>
<comment type="similarity">
    <text evidence="2">In the N-terminal section; belongs to the leguminous lectin family.</text>
</comment>